<dbReference type="RefSeq" id="WP_217780110.1">
    <property type="nucleotide sequence ID" value="NZ_JAHRWL010000004.1"/>
</dbReference>
<gene>
    <name evidence="1" type="ORF">KUH32_18295</name>
</gene>
<protein>
    <submittedName>
        <fullName evidence="1">YkgJ family cysteine cluster protein</fullName>
    </submittedName>
</protein>
<dbReference type="Proteomes" id="UP001166293">
    <property type="component" value="Unassembled WGS sequence"/>
</dbReference>
<evidence type="ECO:0000313" key="1">
    <source>
        <dbReference type="EMBL" id="MBV2361720.1"/>
    </source>
</evidence>
<dbReference type="Pfam" id="PF03692">
    <property type="entry name" value="CxxCxxCC"/>
    <property type="match status" value="1"/>
</dbReference>
<reference evidence="1" key="1">
    <citation type="submission" date="2021-06" db="EMBL/GenBank/DDBJ databases">
        <title>Thalassococcus sp. CAU 1522 isolated from sea sand, Republic of Korea.</title>
        <authorList>
            <person name="Kim W."/>
        </authorList>
    </citation>
    <scope>NUCLEOTIDE SEQUENCE</scope>
    <source>
        <strain evidence="1">CAU 1522</strain>
    </source>
</reference>
<keyword evidence="2" id="KW-1185">Reference proteome</keyword>
<organism evidence="1 2">
    <name type="scientific">Thalassococcus arenae</name>
    <dbReference type="NCBI Taxonomy" id="2851652"/>
    <lineage>
        <taxon>Bacteria</taxon>
        <taxon>Pseudomonadati</taxon>
        <taxon>Pseudomonadota</taxon>
        <taxon>Alphaproteobacteria</taxon>
        <taxon>Rhodobacterales</taxon>
        <taxon>Roseobacteraceae</taxon>
        <taxon>Thalassococcus</taxon>
    </lineage>
</organism>
<dbReference type="InterPro" id="IPR005358">
    <property type="entry name" value="Puta_zinc/iron-chelating_dom"/>
</dbReference>
<evidence type="ECO:0000313" key="2">
    <source>
        <dbReference type="Proteomes" id="UP001166293"/>
    </source>
</evidence>
<proteinExistence type="predicted"/>
<name>A0ABS6NCH5_9RHOB</name>
<accession>A0ABS6NCH5</accession>
<comment type="caution">
    <text evidence="1">The sequence shown here is derived from an EMBL/GenBank/DDBJ whole genome shotgun (WGS) entry which is preliminary data.</text>
</comment>
<sequence length="243" mass="25013">MSAAPRDIPALIRVLTRVRLPGHKSATVERARKLLLIYCDTARSHGVPFADLVRQLASGMAALRMAGADLDRVFANPAGPAATAACGNGCAFCCILNGADGGLVSRAEAHQVAEALAPFAGQPDGRAWHPQACAALDPETKSCRIYESRPLLCRTYLSDSVAACESNAAGTPASGAGVVGSQGLYLAAMALARAALKGVATVETYALDRVAAAAVAGADPATALRAARHKPRALEDERARLSV</sequence>
<dbReference type="EMBL" id="JAHRWL010000004">
    <property type="protein sequence ID" value="MBV2361720.1"/>
    <property type="molecule type" value="Genomic_DNA"/>
</dbReference>